<accession>A0ACC2WA73</accession>
<protein>
    <submittedName>
        <fullName evidence="1">Uncharacterized protein</fullName>
    </submittedName>
</protein>
<dbReference type="Proteomes" id="UP001230649">
    <property type="component" value="Unassembled WGS sequence"/>
</dbReference>
<dbReference type="EMBL" id="JASBWS010000035">
    <property type="protein sequence ID" value="KAJ9107985.1"/>
    <property type="molecule type" value="Genomic_DNA"/>
</dbReference>
<sequence>MAVVEDYIPDSDDEDVQQPPTPAPEEPARPVEEQSIKGSSVFDLVERLHVPPEFGDAFKASQLQQVKAYAAVTRLRANDPDELISPEILHLVNDLKRIFSSTPHPEISAAGRRLARPIGGDGARADMFDEQYWKDEWGTWNTLRWCCDVLPPQELIDNIPLILPPLLILLDDYKPTYRLHGLAILPSFLRIPRHVLERTGIAHLLLKSVQHSISLHPTHPEPGILVPSLAALFYLLGILYPDGGGREAEAAKHVEQAVESGLVNGWAYAKSGAEGAEALVGIARGVDMLCREISVGVVRWLRTFIPALLSPCQIPPVPYIIPVQLSNLRALHTLLRTIAKTGRGARWRGEIVDGVGKLVVALFERGITADGDDQAVRNADAGSGERSQTGGTGTDLDAETSDRQEQLRHLSDACTLIFKDLLEIAPSMKDNEVPKLLELDGNAFGFLRRLAEDTEDGSVKGEVSGALG</sequence>
<keyword evidence="2" id="KW-1185">Reference proteome</keyword>
<proteinExistence type="predicted"/>
<comment type="caution">
    <text evidence="1">The sequence shown here is derived from an EMBL/GenBank/DDBJ whole genome shotgun (WGS) entry which is preliminary data.</text>
</comment>
<reference evidence="1" key="1">
    <citation type="submission" date="2023-04" db="EMBL/GenBank/DDBJ databases">
        <title>Draft Genome sequencing of Naganishia species isolated from polar environments using Oxford Nanopore Technology.</title>
        <authorList>
            <person name="Leo P."/>
            <person name="Venkateswaran K."/>
        </authorList>
    </citation>
    <scope>NUCLEOTIDE SEQUENCE</scope>
    <source>
        <strain evidence="1">MNA-CCFEE 5262</strain>
    </source>
</reference>
<gene>
    <name evidence="1" type="ORF">QFC20_003670</name>
</gene>
<evidence type="ECO:0000313" key="1">
    <source>
        <dbReference type="EMBL" id="KAJ9107985.1"/>
    </source>
</evidence>
<organism evidence="1 2">
    <name type="scientific">Naganishia adeliensis</name>
    <dbReference type="NCBI Taxonomy" id="92952"/>
    <lineage>
        <taxon>Eukaryota</taxon>
        <taxon>Fungi</taxon>
        <taxon>Dikarya</taxon>
        <taxon>Basidiomycota</taxon>
        <taxon>Agaricomycotina</taxon>
        <taxon>Tremellomycetes</taxon>
        <taxon>Filobasidiales</taxon>
        <taxon>Filobasidiaceae</taxon>
        <taxon>Naganishia</taxon>
    </lineage>
</organism>
<evidence type="ECO:0000313" key="2">
    <source>
        <dbReference type="Proteomes" id="UP001230649"/>
    </source>
</evidence>
<name>A0ACC2WA73_9TREE</name>